<sequence length="59" mass="6179">MGHARAADWPATAFSAFGPGFIETIEITAPIIATSPNSWNDGRSIRTVPPGGTAPGERR</sequence>
<protein>
    <submittedName>
        <fullName evidence="2">Uncharacterized protein</fullName>
    </submittedName>
</protein>
<feature type="region of interest" description="Disordered" evidence="1">
    <location>
        <begin position="34"/>
        <end position="59"/>
    </location>
</feature>
<dbReference type="EMBL" id="KF577590">
    <property type="protein sequence ID" value="AGY35399.1"/>
    <property type="molecule type" value="Genomic_DNA"/>
</dbReference>
<proteinExistence type="predicted"/>
<evidence type="ECO:0000313" key="2">
    <source>
        <dbReference type="EMBL" id="AGY35399.1"/>
    </source>
</evidence>
<geneLocation type="plasmid" evidence="2">
    <name>pAP13</name>
</geneLocation>
<gene>
    <name evidence="2" type="ORF">AP13_p00900</name>
</gene>
<evidence type="ECO:0000256" key="1">
    <source>
        <dbReference type="SAM" id="MobiDB-lite"/>
    </source>
</evidence>
<name>U5NZC5_9MICO</name>
<accession>U5NZC5</accession>
<reference evidence="2" key="1">
    <citation type="journal article" date="2013" name="Genome Announc.">
        <title>Complete Genome Sequence of pAP13, a Large Linear Plasmid of a Brevibacterium Strain Isolated from a Saline Lake at 4,200 Meters above Sea Level in Argentina.</title>
        <authorList>
            <person name="Dib J.R."/>
            <person name="Schuldes J."/>
            <person name="Thurmer A."/>
            <person name="Farias M.E."/>
            <person name="Daniel R."/>
            <person name="Meinhardt F."/>
        </authorList>
    </citation>
    <scope>NUCLEOTIDE SEQUENCE</scope>
    <source>
        <strain evidence="2">Ap13</strain>
        <plasmid evidence="2">pAP13</plasmid>
    </source>
</reference>
<organism evidence="2">
    <name type="scientific">Brevibacterium sp. Ap13</name>
    <dbReference type="NCBI Taxonomy" id="1406197"/>
    <lineage>
        <taxon>Bacteria</taxon>
        <taxon>Bacillati</taxon>
        <taxon>Actinomycetota</taxon>
        <taxon>Actinomycetes</taxon>
        <taxon>Micrococcales</taxon>
        <taxon>Brevibacteriaceae</taxon>
        <taxon>Brevibacterium</taxon>
    </lineage>
</organism>
<dbReference type="AlphaFoldDB" id="U5NZC5"/>
<keyword evidence="2" id="KW-0614">Plasmid</keyword>